<dbReference type="EMBL" id="JXRP01000009">
    <property type="protein sequence ID" value="KIL49485.1"/>
    <property type="molecule type" value="Genomic_DNA"/>
</dbReference>
<dbReference type="Gene3D" id="3.30.70.580">
    <property type="entry name" value="Pseudouridine synthase I, catalytic domain, N-terminal subdomain"/>
    <property type="match status" value="1"/>
</dbReference>
<dbReference type="NCBIfam" id="TIGR00093">
    <property type="entry name" value="pseudouridine synthase"/>
    <property type="match status" value="1"/>
</dbReference>
<dbReference type="GO" id="GO:0003723">
    <property type="term" value="F:RNA binding"/>
    <property type="evidence" value="ECO:0007669"/>
    <property type="project" value="UniProtKB-KW"/>
</dbReference>
<dbReference type="Proteomes" id="UP000031938">
    <property type="component" value="Unassembled WGS sequence"/>
</dbReference>
<dbReference type="GO" id="GO:0120159">
    <property type="term" value="F:rRNA pseudouridine synthase activity"/>
    <property type="evidence" value="ECO:0007669"/>
    <property type="project" value="UniProtKB-ARBA"/>
</dbReference>
<dbReference type="InterPro" id="IPR002942">
    <property type="entry name" value="S4_RNA-bd"/>
</dbReference>
<keyword evidence="3" id="KW-0694">RNA-binding</keyword>
<evidence type="ECO:0000256" key="1">
    <source>
        <dbReference type="ARBA" id="ARBA00008348"/>
    </source>
</evidence>
<reference evidence="6 7" key="1">
    <citation type="submission" date="2015-01" db="EMBL/GenBank/DDBJ databases">
        <title>Genome sequencing of Jeotgalibacillus soli.</title>
        <authorList>
            <person name="Goh K.M."/>
            <person name="Chan K.-G."/>
            <person name="Yaakop A.S."/>
            <person name="Ee R."/>
            <person name="Gan H.M."/>
            <person name="Chan C.S."/>
        </authorList>
    </citation>
    <scope>NUCLEOTIDE SEQUENCE [LARGE SCALE GENOMIC DNA]</scope>
    <source>
        <strain evidence="6 7">P9</strain>
    </source>
</reference>
<protein>
    <recommendedName>
        <fullName evidence="4">Pseudouridine synthase</fullName>
        <ecNumber evidence="4">5.4.99.-</ecNumber>
    </recommendedName>
</protein>
<dbReference type="InterPro" id="IPR018496">
    <property type="entry name" value="PsdUridine_synth_RsuA/RluB_CS"/>
</dbReference>
<dbReference type="EC" id="5.4.99.-" evidence="4"/>
<keyword evidence="7" id="KW-1185">Reference proteome</keyword>
<dbReference type="GO" id="GO:0000455">
    <property type="term" value="P:enzyme-directed rRNA pseudouridine synthesis"/>
    <property type="evidence" value="ECO:0007669"/>
    <property type="project" value="UniProtKB-ARBA"/>
</dbReference>
<keyword evidence="2 4" id="KW-0413">Isomerase</keyword>
<proteinExistence type="inferred from homology"/>
<feature type="domain" description="RNA-binding S4" evidence="5">
    <location>
        <begin position="1"/>
        <end position="65"/>
    </location>
</feature>
<dbReference type="InterPro" id="IPR006145">
    <property type="entry name" value="PsdUridine_synth_RsuA/RluA"/>
</dbReference>
<dbReference type="CDD" id="cd00165">
    <property type="entry name" value="S4"/>
    <property type="match status" value="1"/>
</dbReference>
<dbReference type="InterPro" id="IPR020103">
    <property type="entry name" value="PsdUridine_synth_cat_dom_sf"/>
</dbReference>
<dbReference type="PROSITE" id="PS01149">
    <property type="entry name" value="PSI_RSU"/>
    <property type="match status" value="1"/>
</dbReference>
<dbReference type="PANTHER" id="PTHR47683">
    <property type="entry name" value="PSEUDOURIDINE SYNTHASE FAMILY PROTEIN-RELATED"/>
    <property type="match status" value="1"/>
</dbReference>
<sequence>MHIHTYISKTGYCSRRETIRLLKAERITVNGEICASNQQVDEGDDVRIDGHPLPIIKKFVYLILNKPRGIICTSQQNIENNIIDFVGYPERIFAIGRLDKESEGLILLSNDGSIVNPLMKTEHAKEKEYVVTVDRPVTDQLIEGIREGGIDIKGKKTSPCTVEQLSETAFRIILTQGLNRQIRRMCRTFGFTVQSLKRVRIMDIYLNDLPIGKWRHLSDAEVKQLKR</sequence>
<dbReference type="OrthoDB" id="9807213at2"/>
<name>A0A0C2RH47_9BACL</name>
<dbReference type="Pfam" id="PF00849">
    <property type="entry name" value="PseudoU_synth_2"/>
    <property type="match status" value="1"/>
</dbReference>
<evidence type="ECO:0000259" key="5">
    <source>
        <dbReference type="SMART" id="SM00363"/>
    </source>
</evidence>
<dbReference type="InterPro" id="IPR042092">
    <property type="entry name" value="PsdUridine_s_RsuA/RluB/E/F_cat"/>
</dbReference>
<evidence type="ECO:0000313" key="6">
    <source>
        <dbReference type="EMBL" id="KIL49485.1"/>
    </source>
</evidence>
<accession>A0A0C2RH47</accession>
<evidence type="ECO:0000256" key="4">
    <source>
        <dbReference type="RuleBase" id="RU003887"/>
    </source>
</evidence>
<dbReference type="PANTHER" id="PTHR47683:SF2">
    <property type="entry name" value="RNA-BINDING S4 DOMAIN-CONTAINING PROTEIN"/>
    <property type="match status" value="1"/>
</dbReference>
<comment type="caution">
    <text evidence="6">The sequence shown here is derived from an EMBL/GenBank/DDBJ whole genome shotgun (WGS) entry which is preliminary data.</text>
</comment>
<dbReference type="AlphaFoldDB" id="A0A0C2RH47"/>
<dbReference type="FunFam" id="3.30.70.1560:FF:000002">
    <property type="entry name" value="Pseudouridine synthase"/>
    <property type="match status" value="1"/>
</dbReference>
<evidence type="ECO:0000313" key="7">
    <source>
        <dbReference type="Proteomes" id="UP000031938"/>
    </source>
</evidence>
<dbReference type="Pfam" id="PF01479">
    <property type="entry name" value="S4"/>
    <property type="match status" value="1"/>
</dbReference>
<dbReference type="InterPro" id="IPR036986">
    <property type="entry name" value="S4_RNA-bd_sf"/>
</dbReference>
<evidence type="ECO:0000256" key="3">
    <source>
        <dbReference type="PROSITE-ProRule" id="PRU00182"/>
    </source>
</evidence>
<dbReference type="InterPro" id="IPR000748">
    <property type="entry name" value="PsdUridine_synth_RsuA/RluB/E/F"/>
</dbReference>
<dbReference type="PATRIC" id="fig|889306.3.peg.959"/>
<dbReference type="SUPFAM" id="SSF55120">
    <property type="entry name" value="Pseudouridine synthase"/>
    <property type="match status" value="1"/>
</dbReference>
<dbReference type="PROSITE" id="PS50889">
    <property type="entry name" value="S4"/>
    <property type="match status" value="1"/>
</dbReference>
<organism evidence="6 7">
    <name type="scientific">Jeotgalibacillus soli</name>
    <dbReference type="NCBI Taxonomy" id="889306"/>
    <lineage>
        <taxon>Bacteria</taxon>
        <taxon>Bacillati</taxon>
        <taxon>Bacillota</taxon>
        <taxon>Bacilli</taxon>
        <taxon>Bacillales</taxon>
        <taxon>Caryophanaceae</taxon>
        <taxon>Jeotgalibacillus</taxon>
    </lineage>
</organism>
<dbReference type="InterPro" id="IPR020094">
    <property type="entry name" value="TruA/RsuA/RluB/E/F_N"/>
</dbReference>
<gene>
    <name evidence="6" type="ORF">KP78_09530</name>
</gene>
<dbReference type="SMART" id="SM00363">
    <property type="entry name" value="S4"/>
    <property type="match status" value="1"/>
</dbReference>
<comment type="similarity">
    <text evidence="1 4">Belongs to the pseudouridine synthase RsuA family.</text>
</comment>
<dbReference type="STRING" id="889306.KP78_09530"/>
<evidence type="ECO:0000256" key="2">
    <source>
        <dbReference type="ARBA" id="ARBA00023235"/>
    </source>
</evidence>
<dbReference type="Gene3D" id="3.10.290.10">
    <property type="entry name" value="RNA-binding S4 domain"/>
    <property type="match status" value="1"/>
</dbReference>
<dbReference type="SUPFAM" id="SSF55174">
    <property type="entry name" value="Alpha-L RNA-binding motif"/>
    <property type="match status" value="1"/>
</dbReference>
<dbReference type="InterPro" id="IPR050343">
    <property type="entry name" value="RsuA_PseudoU_synthase"/>
</dbReference>
<dbReference type="RefSeq" id="WP_041086692.1">
    <property type="nucleotide sequence ID" value="NZ_JXRP01000009.1"/>
</dbReference>
<dbReference type="Gene3D" id="3.30.70.1560">
    <property type="entry name" value="Alpha-L RNA-binding motif"/>
    <property type="match status" value="1"/>
</dbReference>